<protein>
    <submittedName>
        <fullName evidence="1">Uncharacterized protein</fullName>
    </submittedName>
</protein>
<reference evidence="1 2" key="1">
    <citation type="submission" date="2020-04" db="EMBL/GenBank/DDBJ databases">
        <authorList>
            <person name="De Canck E."/>
        </authorList>
    </citation>
    <scope>NUCLEOTIDE SEQUENCE [LARGE SCALE GENOMIC DNA]</scope>
    <source>
        <strain evidence="1 2">LMG 29542</strain>
    </source>
</reference>
<dbReference type="EMBL" id="CADIKH010000103">
    <property type="protein sequence ID" value="CAB3774252.1"/>
    <property type="molecule type" value="Genomic_DNA"/>
</dbReference>
<keyword evidence="2" id="KW-1185">Reference proteome</keyword>
<evidence type="ECO:0000313" key="1">
    <source>
        <dbReference type="EMBL" id="CAB3774252.1"/>
    </source>
</evidence>
<dbReference type="RefSeq" id="WP_175232918.1">
    <property type="nucleotide sequence ID" value="NZ_CADIKH010000103.1"/>
</dbReference>
<gene>
    <name evidence="1" type="ORF">LMG29542_07668</name>
</gene>
<sequence length="130" mass="14355">MLKEFIHGKESGYGAELASLLTDRPFASPAHHSNLETFQRNTYEQPPVLNRCAGSRAELIANRKHLFTAVASSATVNPSLFHVAQSYYGVALSIIKTLTRGFERAHKAGSVVTIDTFLYLFSPFISPLRS</sequence>
<dbReference type="AlphaFoldDB" id="A0A6J5F9E8"/>
<proteinExistence type="predicted"/>
<organism evidence="1 2">
    <name type="scientific">Paraburkholderia humisilvae</name>
    <dbReference type="NCBI Taxonomy" id="627669"/>
    <lineage>
        <taxon>Bacteria</taxon>
        <taxon>Pseudomonadati</taxon>
        <taxon>Pseudomonadota</taxon>
        <taxon>Betaproteobacteria</taxon>
        <taxon>Burkholderiales</taxon>
        <taxon>Burkholderiaceae</taxon>
        <taxon>Paraburkholderia</taxon>
    </lineage>
</organism>
<name>A0A6J5F9E8_9BURK</name>
<accession>A0A6J5F9E8</accession>
<evidence type="ECO:0000313" key="2">
    <source>
        <dbReference type="Proteomes" id="UP000494363"/>
    </source>
</evidence>
<dbReference type="Proteomes" id="UP000494363">
    <property type="component" value="Unassembled WGS sequence"/>
</dbReference>